<name>G7YXC4_CLOSI</name>
<dbReference type="AlphaFoldDB" id="G7YXC4"/>
<sequence>MARQYQYELAQLLSTVKQSRTGSEHVDEVWQSVTRAMLVAFSAVSDRTKRPLDIIETSGTDRCQKIHTSRKRVRRTIWRTSVLLIRCSRERARRLEREFTGRNEGCSNPTSAPQLPLSRLEQPRSIPALVPPSGGMAVRHRKGTTAE</sequence>
<accession>G7YXC4</accession>
<dbReference type="Proteomes" id="UP000008909">
    <property type="component" value="Unassembled WGS sequence"/>
</dbReference>
<dbReference type="EMBL" id="DF144888">
    <property type="protein sequence ID" value="GAA57604.1"/>
    <property type="molecule type" value="Genomic_DNA"/>
</dbReference>
<protein>
    <submittedName>
        <fullName evidence="2">Uncharacterized protein</fullName>
    </submittedName>
</protein>
<reference evidence="2" key="1">
    <citation type="journal article" date="2011" name="Genome Biol.">
        <title>The draft genome of the carcinogenic human liver fluke Clonorchis sinensis.</title>
        <authorList>
            <person name="Wang X."/>
            <person name="Chen W."/>
            <person name="Huang Y."/>
            <person name="Sun J."/>
            <person name="Men J."/>
            <person name="Liu H."/>
            <person name="Luo F."/>
            <person name="Guo L."/>
            <person name="Lv X."/>
            <person name="Deng C."/>
            <person name="Zhou C."/>
            <person name="Fan Y."/>
            <person name="Li X."/>
            <person name="Huang L."/>
            <person name="Hu Y."/>
            <person name="Liang C."/>
            <person name="Hu X."/>
            <person name="Xu J."/>
            <person name="Yu X."/>
        </authorList>
    </citation>
    <scope>NUCLEOTIDE SEQUENCE [LARGE SCALE GENOMIC DNA]</scope>
    <source>
        <strain evidence="2">Henan</strain>
    </source>
</reference>
<evidence type="ECO:0000256" key="1">
    <source>
        <dbReference type="SAM" id="MobiDB-lite"/>
    </source>
</evidence>
<proteinExistence type="predicted"/>
<feature type="compositionally biased region" description="Basic residues" evidence="1">
    <location>
        <begin position="138"/>
        <end position="147"/>
    </location>
</feature>
<organism evidence="2 3">
    <name type="scientific">Clonorchis sinensis</name>
    <name type="common">Chinese liver fluke</name>
    <dbReference type="NCBI Taxonomy" id="79923"/>
    <lineage>
        <taxon>Eukaryota</taxon>
        <taxon>Metazoa</taxon>
        <taxon>Spiralia</taxon>
        <taxon>Lophotrochozoa</taxon>
        <taxon>Platyhelminthes</taxon>
        <taxon>Trematoda</taxon>
        <taxon>Digenea</taxon>
        <taxon>Opisthorchiida</taxon>
        <taxon>Opisthorchiata</taxon>
        <taxon>Opisthorchiidae</taxon>
        <taxon>Clonorchis</taxon>
    </lineage>
</organism>
<reference key="2">
    <citation type="submission" date="2011-10" db="EMBL/GenBank/DDBJ databases">
        <title>The genome and transcriptome sequence of Clonorchis sinensis provide insights into the carcinogenic liver fluke.</title>
        <authorList>
            <person name="Wang X."/>
            <person name="Huang Y."/>
            <person name="Chen W."/>
            <person name="Liu H."/>
            <person name="Guo L."/>
            <person name="Chen Y."/>
            <person name="Luo F."/>
            <person name="Zhou W."/>
            <person name="Sun J."/>
            <person name="Mao Q."/>
            <person name="Liang P."/>
            <person name="Zhou C."/>
            <person name="Tian Y."/>
            <person name="Men J."/>
            <person name="Lv X."/>
            <person name="Huang L."/>
            <person name="Zhou J."/>
            <person name="Hu Y."/>
            <person name="Li R."/>
            <person name="Zhang F."/>
            <person name="Lei H."/>
            <person name="Li X."/>
            <person name="Hu X."/>
            <person name="Liang C."/>
            <person name="Xu J."/>
            <person name="Wu Z."/>
            <person name="Yu X."/>
        </authorList>
    </citation>
    <scope>NUCLEOTIDE SEQUENCE</scope>
    <source>
        <strain>Henan</strain>
    </source>
</reference>
<evidence type="ECO:0000313" key="3">
    <source>
        <dbReference type="Proteomes" id="UP000008909"/>
    </source>
</evidence>
<evidence type="ECO:0000313" key="2">
    <source>
        <dbReference type="EMBL" id="GAA57604.1"/>
    </source>
</evidence>
<gene>
    <name evidence="2" type="ORF">CLF_112960</name>
</gene>
<feature type="region of interest" description="Disordered" evidence="1">
    <location>
        <begin position="98"/>
        <end position="147"/>
    </location>
</feature>
<keyword evidence="3" id="KW-1185">Reference proteome</keyword>